<dbReference type="InterPro" id="IPR001609">
    <property type="entry name" value="Myosin_head_motor_dom-like"/>
</dbReference>
<dbReference type="PANTHER" id="PTHR13140">
    <property type="entry name" value="MYOSIN"/>
    <property type="match status" value="1"/>
</dbReference>
<dbReference type="RefSeq" id="XP_012208885.1">
    <property type="nucleotide sequence ID" value="XM_012353495.1"/>
</dbReference>
<evidence type="ECO:0000256" key="6">
    <source>
        <dbReference type="PROSITE-ProRule" id="PRU00782"/>
    </source>
</evidence>
<evidence type="ECO:0000313" key="9">
    <source>
        <dbReference type="EMBL" id="KDO20429.1"/>
    </source>
</evidence>
<dbReference type="VEuPathDB" id="FungiDB:SPRG_14367"/>
<reference evidence="9 10" key="1">
    <citation type="journal article" date="2013" name="PLoS Genet.">
        <title>Distinctive expansion of potential virulence genes in the genome of the oomycete fish pathogen Saprolegnia parasitica.</title>
        <authorList>
            <person name="Jiang R.H."/>
            <person name="de Bruijn I."/>
            <person name="Haas B.J."/>
            <person name="Belmonte R."/>
            <person name="Lobach L."/>
            <person name="Christie J."/>
            <person name="van den Ackerveken G."/>
            <person name="Bottin A."/>
            <person name="Bulone V."/>
            <person name="Diaz-Moreno S.M."/>
            <person name="Dumas B."/>
            <person name="Fan L."/>
            <person name="Gaulin E."/>
            <person name="Govers F."/>
            <person name="Grenville-Briggs L.J."/>
            <person name="Horner N.R."/>
            <person name="Levin J.Z."/>
            <person name="Mammella M."/>
            <person name="Meijer H.J."/>
            <person name="Morris P."/>
            <person name="Nusbaum C."/>
            <person name="Oome S."/>
            <person name="Phillips A.J."/>
            <person name="van Rooyen D."/>
            <person name="Rzeszutek E."/>
            <person name="Saraiva M."/>
            <person name="Secombes C.J."/>
            <person name="Seidl M.F."/>
            <person name="Snel B."/>
            <person name="Stassen J.H."/>
            <person name="Sykes S."/>
            <person name="Tripathy S."/>
            <person name="van den Berg H."/>
            <person name="Vega-Arreguin J.C."/>
            <person name="Wawra S."/>
            <person name="Young S.K."/>
            <person name="Zeng Q."/>
            <person name="Dieguez-Uribeondo J."/>
            <person name="Russ C."/>
            <person name="Tyler B.M."/>
            <person name="van West P."/>
        </authorList>
    </citation>
    <scope>NUCLEOTIDE SEQUENCE [LARGE SCALE GENOMIC DNA]</scope>
    <source>
        <strain evidence="9 10">CBS 223.65</strain>
    </source>
</reference>
<proteinExistence type="inferred from homology"/>
<keyword evidence="1 6" id="KW-0547">Nucleotide-binding</keyword>
<sequence length="957" mass="105328">MRVWVKNPEVGCRLYVPATLDGDVVRTDMRPSVALPLSTTATWPLDGAEADVPEDLTSLAHAHEPAVLDALQRRFEMGEHVTFAGHSVLVALRPAKPMAQPPRALLALVDAALQQLRTPFGRKHQTILISGDSGAGKSSVARTVLAHLGETVASQRERVLPLTASIVILDAFGSARTTGNATASRFGKSTKVLFDDDGCLVGCATECYLVDATRITACPESEGTFDILHQLVHDLSPTEKIALHLLHPTYAFVPTGAPHGRLQDTRAALEACGIACVEGILRVLAAILLLGNLALDGDAADVAAIEMLLELPKGSLAGELCLHPSQEPPLVVAAHALAQGLYKHLVLSLARRLNQNLGPPSATSSTKSIEVCDLFGLDLAPSTSHGLVQLCRHYASEKLHQFFVQFTFKLEQRIYAAEKIAAPSLVFHDNQSVLDLLDKQPQCLLSILEHTSAQRHGADSAAFITKLEAVFGDHAKFARVGSAPDHFIVRHTGGDVVYDARSFVRDNKSDVPKNLVPIVQACIAAALSSPLSLRRRRSLRNLVTLASKFSADIERLCISLCRTEPHFIKCLQPSRTPGTFDAAVVADQLERLGILDVVRLRQTGYCYRTTFPEFLSQFACLERFLKPLAVPPTDLRHRCEGLLDRLWQHAEMATLPRSETVQLGDRFLFLRKAGVDAIESMQATLQAVVDHDATLLQKRWRGHFVRVRFRVLRAAVMTIATTWRAYKRRTRRPIQSRYEAWKARRTPRKSVRRNSKQSIVDDATHLPLPESPVDAAPVMPLPPTMTLPVAEPRASTPPPTIALPTPSSPSTEPPQSMEPAVVVAAVSPSAQRPRSSSLPPLLLLVLALRVQALYRGFRVRQDMAMVMHILSIKRRIRVTLAAAQKLQSWTRMLHATSFFQRARRAATTLQRWSRRVAQRRAAITTLAMRLKIQAAARGFLVRNEVRRRVHASTCTCT</sequence>
<dbReference type="Pfam" id="PF00612">
    <property type="entry name" value="IQ"/>
    <property type="match status" value="2"/>
</dbReference>
<evidence type="ECO:0000256" key="4">
    <source>
        <dbReference type="ARBA" id="ARBA00023175"/>
    </source>
</evidence>
<dbReference type="InterPro" id="IPR036961">
    <property type="entry name" value="Kinesin_motor_dom_sf"/>
</dbReference>
<name>A0A067BPI9_SAPPC</name>
<dbReference type="Gene3D" id="1.10.10.820">
    <property type="match status" value="1"/>
</dbReference>
<protein>
    <recommendedName>
        <fullName evidence="8">Myosin motor domain-containing protein</fullName>
    </recommendedName>
</protein>
<keyword evidence="10" id="KW-1185">Reference proteome</keyword>
<dbReference type="GeneID" id="24136176"/>
<evidence type="ECO:0000256" key="1">
    <source>
        <dbReference type="ARBA" id="ARBA00022741"/>
    </source>
</evidence>
<dbReference type="KEGG" id="spar:SPRG_14367"/>
<evidence type="ECO:0000259" key="8">
    <source>
        <dbReference type="PROSITE" id="PS51456"/>
    </source>
</evidence>
<dbReference type="SMART" id="SM00015">
    <property type="entry name" value="IQ"/>
    <property type="match status" value="4"/>
</dbReference>
<dbReference type="OMA" id="DHAKFAR"/>
<dbReference type="CDD" id="cd00124">
    <property type="entry name" value="MYSc"/>
    <property type="match status" value="1"/>
</dbReference>
<dbReference type="GO" id="GO:0003779">
    <property type="term" value="F:actin binding"/>
    <property type="evidence" value="ECO:0007669"/>
    <property type="project" value="UniProtKB-KW"/>
</dbReference>
<dbReference type="Gene3D" id="1.20.58.530">
    <property type="match status" value="1"/>
</dbReference>
<dbReference type="InterPro" id="IPR000048">
    <property type="entry name" value="IQ_motif_EF-hand-BS"/>
</dbReference>
<evidence type="ECO:0000256" key="5">
    <source>
        <dbReference type="ARBA" id="ARBA00023203"/>
    </source>
</evidence>
<comment type="caution">
    <text evidence="6">Lacks conserved residue(s) required for the propagation of feature annotation.</text>
</comment>
<dbReference type="Pfam" id="PF00063">
    <property type="entry name" value="Myosin_head"/>
    <property type="match status" value="1"/>
</dbReference>
<feature type="compositionally biased region" description="Low complexity" evidence="7">
    <location>
        <begin position="804"/>
        <end position="818"/>
    </location>
</feature>
<keyword evidence="3 6" id="KW-0518">Myosin</keyword>
<evidence type="ECO:0000256" key="2">
    <source>
        <dbReference type="ARBA" id="ARBA00022840"/>
    </source>
</evidence>
<dbReference type="OrthoDB" id="79298at2759"/>
<organism evidence="9 10">
    <name type="scientific">Saprolegnia parasitica (strain CBS 223.65)</name>
    <dbReference type="NCBI Taxonomy" id="695850"/>
    <lineage>
        <taxon>Eukaryota</taxon>
        <taxon>Sar</taxon>
        <taxon>Stramenopiles</taxon>
        <taxon>Oomycota</taxon>
        <taxon>Saprolegniomycetes</taxon>
        <taxon>Saprolegniales</taxon>
        <taxon>Saprolegniaceae</taxon>
        <taxon>Saprolegnia</taxon>
    </lineage>
</organism>
<dbReference type="PANTHER" id="PTHR13140:SF861">
    <property type="entry name" value="LEUCINE ZIPPER HOMEOBOX-ASSOCIATED DOMAIN-CONTAINING PROTEIN"/>
    <property type="match status" value="1"/>
</dbReference>
<gene>
    <name evidence="9" type="ORF">SPRG_14367</name>
</gene>
<dbReference type="PRINTS" id="PR00193">
    <property type="entry name" value="MYOSINHEAVY"/>
</dbReference>
<keyword evidence="4 6" id="KW-0505">Motor protein</keyword>
<evidence type="ECO:0000256" key="7">
    <source>
        <dbReference type="SAM" id="MobiDB-lite"/>
    </source>
</evidence>
<dbReference type="GO" id="GO:0016459">
    <property type="term" value="C:myosin complex"/>
    <property type="evidence" value="ECO:0007669"/>
    <property type="project" value="UniProtKB-KW"/>
</dbReference>
<dbReference type="Proteomes" id="UP000030745">
    <property type="component" value="Unassembled WGS sequence"/>
</dbReference>
<dbReference type="EMBL" id="KK583313">
    <property type="protein sequence ID" value="KDO20429.1"/>
    <property type="molecule type" value="Genomic_DNA"/>
</dbReference>
<dbReference type="AlphaFoldDB" id="A0A067BPI9"/>
<dbReference type="PROSITE" id="PS51456">
    <property type="entry name" value="MYOSIN_MOTOR"/>
    <property type="match status" value="1"/>
</dbReference>
<dbReference type="Gene3D" id="1.20.120.720">
    <property type="entry name" value="Myosin VI head, motor domain, U50 subdomain"/>
    <property type="match status" value="1"/>
</dbReference>
<dbReference type="GO" id="GO:0005524">
    <property type="term" value="F:ATP binding"/>
    <property type="evidence" value="ECO:0007669"/>
    <property type="project" value="UniProtKB-UniRule"/>
</dbReference>
<dbReference type="SUPFAM" id="SSF52540">
    <property type="entry name" value="P-loop containing nucleoside triphosphate hydrolases"/>
    <property type="match status" value="1"/>
</dbReference>
<keyword evidence="5 6" id="KW-0009">Actin-binding</keyword>
<feature type="domain" description="Myosin motor" evidence="8">
    <location>
        <begin position="51"/>
        <end position="683"/>
    </location>
</feature>
<dbReference type="STRING" id="695850.A0A067BPI9"/>
<dbReference type="InterPro" id="IPR025662">
    <property type="entry name" value="Sigma_54_int_dom_ATP-bd_1"/>
</dbReference>
<dbReference type="GO" id="GO:0003774">
    <property type="term" value="F:cytoskeletal motor activity"/>
    <property type="evidence" value="ECO:0007669"/>
    <property type="project" value="UniProtKB-UniRule"/>
</dbReference>
<dbReference type="Gene3D" id="3.40.850.10">
    <property type="entry name" value="Kinesin motor domain"/>
    <property type="match status" value="1"/>
</dbReference>
<evidence type="ECO:0000256" key="3">
    <source>
        <dbReference type="ARBA" id="ARBA00023123"/>
    </source>
</evidence>
<accession>A0A067BPI9</accession>
<feature type="region of interest" description="Disordered" evidence="7">
    <location>
        <begin position="737"/>
        <end position="818"/>
    </location>
</feature>
<dbReference type="PROSITE" id="PS50096">
    <property type="entry name" value="IQ"/>
    <property type="match status" value="3"/>
</dbReference>
<dbReference type="Gene3D" id="1.20.5.4820">
    <property type="match status" value="1"/>
</dbReference>
<feature type="compositionally biased region" description="Basic residues" evidence="7">
    <location>
        <begin position="743"/>
        <end position="755"/>
    </location>
</feature>
<evidence type="ECO:0000313" key="10">
    <source>
        <dbReference type="Proteomes" id="UP000030745"/>
    </source>
</evidence>
<comment type="similarity">
    <text evidence="6">Belongs to the TRAFAC class myosin-kinesin ATPase superfamily. Myosin family.</text>
</comment>
<dbReference type="PROSITE" id="PS00675">
    <property type="entry name" value="SIGMA54_INTERACT_1"/>
    <property type="match status" value="1"/>
</dbReference>
<keyword evidence="2 6" id="KW-0067">ATP-binding</keyword>
<feature type="binding site" evidence="6">
    <location>
        <begin position="131"/>
        <end position="138"/>
    </location>
    <ligand>
        <name>ATP</name>
        <dbReference type="ChEBI" id="CHEBI:30616"/>
    </ligand>
</feature>
<dbReference type="SMART" id="SM00242">
    <property type="entry name" value="MYSc"/>
    <property type="match status" value="1"/>
</dbReference>
<dbReference type="InterPro" id="IPR027417">
    <property type="entry name" value="P-loop_NTPase"/>
</dbReference>